<dbReference type="PANTHER" id="PTHR13794">
    <property type="entry name" value="ENOLASE SUPERFAMILY, MANDELATE RACEMASE"/>
    <property type="match status" value="1"/>
</dbReference>
<comment type="cofactor">
    <cofactor evidence="1">
        <name>Mg(2+)</name>
        <dbReference type="ChEBI" id="CHEBI:18420"/>
    </cofactor>
</comment>
<dbReference type="InterPro" id="IPR029017">
    <property type="entry name" value="Enolase-like_N"/>
</dbReference>
<sequence length="372" mass="41158">MRIQKVDTFPLFYRIPKPYGDANGIKSYRACYMIRLTTEDGVEGWGECADWLPALDKGFRDRIIPYLTGKSAAERNTLVPTISQWHSRAASAVSMALTEITAKACGLSVCGLWGGKRRNAVPVYASFQSYTDGSDWTKQSLLSIERAIADGFGMVKLKIGGKSIACDQQHISDAQALLQDRIGLALDANQSYDAAAALKWKALLEAWPNVMWLEEPIPVKHTDEYACLRQRLSVPLAGGENIEAAADFIPLLTRHAIDIVTPDPLHVAGIDDYLGTLKLARQFGARVSPHSFDGALSRLYAVMAHACLEPWSKMETEAIEPVEWDVMDNPFAHTVPVRPVQGELMLPEGHGTGLEIDMELLRFYKWDGSSYS</sequence>
<keyword evidence="6" id="KW-1185">Reference proteome</keyword>
<evidence type="ECO:0000256" key="1">
    <source>
        <dbReference type="ARBA" id="ARBA00001946"/>
    </source>
</evidence>
<evidence type="ECO:0000313" key="6">
    <source>
        <dbReference type="Proteomes" id="UP000295636"/>
    </source>
</evidence>
<keyword evidence="2" id="KW-0479">Metal-binding</keyword>
<evidence type="ECO:0000313" key="5">
    <source>
        <dbReference type="EMBL" id="TDF95092.1"/>
    </source>
</evidence>
<dbReference type="SFLD" id="SFLDS00001">
    <property type="entry name" value="Enolase"/>
    <property type="match status" value="1"/>
</dbReference>
<evidence type="ECO:0000256" key="3">
    <source>
        <dbReference type="ARBA" id="ARBA00022842"/>
    </source>
</evidence>
<dbReference type="InterPro" id="IPR013342">
    <property type="entry name" value="Mandelate_racemase_C"/>
</dbReference>
<dbReference type="Gene3D" id="3.20.20.120">
    <property type="entry name" value="Enolase-like C-terminal domain"/>
    <property type="match status" value="1"/>
</dbReference>
<dbReference type="InterPro" id="IPR029065">
    <property type="entry name" value="Enolase_C-like"/>
</dbReference>
<accession>A0A4R5KIZ7</accession>
<dbReference type="CDD" id="cd03316">
    <property type="entry name" value="MR_like"/>
    <property type="match status" value="1"/>
</dbReference>
<dbReference type="GO" id="GO:0016052">
    <property type="term" value="P:carbohydrate catabolic process"/>
    <property type="evidence" value="ECO:0007669"/>
    <property type="project" value="TreeGrafter"/>
</dbReference>
<keyword evidence="3" id="KW-0460">Magnesium</keyword>
<dbReference type="EMBL" id="SMRT01000011">
    <property type="protein sequence ID" value="TDF95092.1"/>
    <property type="molecule type" value="Genomic_DNA"/>
</dbReference>
<dbReference type="OrthoDB" id="9775391at2"/>
<dbReference type="GO" id="GO:0016836">
    <property type="term" value="F:hydro-lyase activity"/>
    <property type="evidence" value="ECO:0007669"/>
    <property type="project" value="TreeGrafter"/>
</dbReference>
<dbReference type="SUPFAM" id="SSF54826">
    <property type="entry name" value="Enolase N-terminal domain-like"/>
    <property type="match status" value="1"/>
</dbReference>
<evidence type="ECO:0000259" key="4">
    <source>
        <dbReference type="SMART" id="SM00922"/>
    </source>
</evidence>
<name>A0A4R5KIZ7_9BACL</name>
<dbReference type="AlphaFoldDB" id="A0A4R5KIZ7"/>
<protein>
    <submittedName>
        <fullName evidence="5">Mandelate racemase/muconate lactonizing enzyme family protein</fullName>
    </submittedName>
</protein>
<dbReference type="Pfam" id="PF02746">
    <property type="entry name" value="MR_MLE_N"/>
    <property type="match status" value="1"/>
</dbReference>
<gene>
    <name evidence="5" type="ORF">E1757_21390</name>
</gene>
<dbReference type="InterPro" id="IPR046945">
    <property type="entry name" value="RHMD-like"/>
</dbReference>
<dbReference type="Gene3D" id="3.30.390.10">
    <property type="entry name" value="Enolase-like, N-terminal domain"/>
    <property type="match status" value="1"/>
</dbReference>
<proteinExistence type="predicted"/>
<feature type="domain" description="Mandelate racemase/muconate lactonizing enzyme C-terminal" evidence="4">
    <location>
        <begin position="138"/>
        <end position="235"/>
    </location>
</feature>
<reference evidence="5 6" key="1">
    <citation type="submission" date="2019-03" db="EMBL/GenBank/DDBJ databases">
        <title>This is whole genome sequence of Paenibacillus sp MS74 strain.</title>
        <authorList>
            <person name="Trinh H.N."/>
        </authorList>
    </citation>
    <scope>NUCLEOTIDE SEQUENCE [LARGE SCALE GENOMIC DNA]</scope>
    <source>
        <strain evidence="5 6">MS74</strain>
    </source>
</reference>
<dbReference type="InterPro" id="IPR036849">
    <property type="entry name" value="Enolase-like_C_sf"/>
</dbReference>
<evidence type="ECO:0000256" key="2">
    <source>
        <dbReference type="ARBA" id="ARBA00022723"/>
    </source>
</evidence>
<dbReference type="GO" id="GO:0000287">
    <property type="term" value="F:magnesium ion binding"/>
    <property type="evidence" value="ECO:0007669"/>
    <property type="project" value="TreeGrafter"/>
</dbReference>
<comment type="caution">
    <text evidence="5">The sequence shown here is derived from an EMBL/GenBank/DDBJ whole genome shotgun (WGS) entry which is preliminary data.</text>
</comment>
<dbReference type="SMART" id="SM00922">
    <property type="entry name" value="MR_MLE"/>
    <property type="match status" value="1"/>
</dbReference>
<dbReference type="Proteomes" id="UP000295636">
    <property type="component" value="Unassembled WGS sequence"/>
</dbReference>
<dbReference type="SFLD" id="SFLDG00179">
    <property type="entry name" value="mandelate_racemase"/>
    <property type="match status" value="1"/>
</dbReference>
<dbReference type="Pfam" id="PF13378">
    <property type="entry name" value="MR_MLE_C"/>
    <property type="match status" value="1"/>
</dbReference>
<dbReference type="SUPFAM" id="SSF51604">
    <property type="entry name" value="Enolase C-terminal domain-like"/>
    <property type="match status" value="1"/>
</dbReference>
<dbReference type="PANTHER" id="PTHR13794:SF58">
    <property type="entry name" value="MITOCHONDRIAL ENOLASE SUPERFAMILY MEMBER 1"/>
    <property type="match status" value="1"/>
</dbReference>
<organism evidence="5 6">
    <name type="scientific">Paenibacillus piri</name>
    <dbReference type="NCBI Taxonomy" id="2547395"/>
    <lineage>
        <taxon>Bacteria</taxon>
        <taxon>Bacillati</taxon>
        <taxon>Bacillota</taxon>
        <taxon>Bacilli</taxon>
        <taxon>Bacillales</taxon>
        <taxon>Paenibacillaceae</taxon>
        <taxon>Paenibacillus</taxon>
    </lineage>
</organism>
<dbReference type="RefSeq" id="WP_133231910.1">
    <property type="nucleotide sequence ID" value="NZ_SMRT01000011.1"/>
</dbReference>
<dbReference type="InterPro" id="IPR013341">
    <property type="entry name" value="Mandelate_racemase_N_dom"/>
</dbReference>